<evidence type="ECO:0000313" key="1">
    <source>
        <dbReference type="EMBL" id="PWZ05481.1"/>
    </source>
</evidence>
<proteinExistence type="predicted"/>
<comment type="caution">
    <text evidence="1">The sequence shown here is derived from an EMBL/GenBank/DDBJ whole genome shotgun (WGS) entry which is preliminary data.</text>
</comment>
<dbReference type="EMBL" id="NCVQ01000010">
    <property type="protein sequence ID" value="PWZ05481.1"/>
    <property type="molecule type" value="Genomic_DNA"/>
</dbReference>
<sequence>MPSQLRCDAGLEHADAPDMPHRALFW</sequence>
<protein>
    <submittedName>
        <fullName evidence="1">Uncharacterized protein</fullName>
    </submittedName>
</protein>
<accession>A0A3L6DD38</accession>
<organism evidence="1">
    <name type="scientific">Zea mays</name>
    <name type="common">Maize</name>
    <dbReference type="NCBI Taxonomy" id="4577"/>
    <lineage>
        <taxon>Eukaryota</taxon>
        <taxon>Viridiplantae</taxon>
        <taxon>Streptophyta</taxon>
        <taxon>Embryophyta</taxon>
        <taxon>Tracheophyta</taxon>
        <taxon>Spermatophyta</taxon>
        <taxon>Magnoliopsida</taxon>
        <taxon>Liliopsida</taxon>
        <taxon>Poales</taxon>
        <taxon>Poaceae</taxon>
        <taxon>PACMAD clade</taxon>
        <taxon>Panicoideae</taxon>
        <taxon>Andropogonodae</taxon>
        <taxon>Andropogoneae</taxon>
        <taxon>Tripsacinae</taxon>
        <taxon>Zea</taxon>
    </lineage>
</organism>
<dbReference type="AlphaFoldDB" id="A0A3L6DD38"/>
<reference evidence="1" key="1">
    <citation type="journal article" date="2018" name="Nat. Genet.">
        <title>Extensive intraspecific gene order and gene structural variations between Mo17 and other maize genomes.</title>
        <authorList>
            <person name="Sun S."/>
            <person name="Zhou Y."/>
            <person name="Chen J."/>
            <person name="Shi J."/>
            <person name="Zhao H."/>
            <person name="Zhao H."/>
            <person name="Song W."/>
            <person name="Zhang M."/>
            <person name="Cui Y."/>
            <person name="Dong X."/>
            <person name="Liu H."/>
            <person name="Ma X."/>
            <person name="Jiao Y."/>
            <person name="Wang B."/>
            <person name="Wei X."/>
            <person name="Stein J.C."/>
            <person name="Glaubitz J.C."/>
            <person name="Lu F."/>
            <person name="Yu G."/>
            <person name="Liang C."/>
            <person name="Fengler K."/>
            <person name="Li B."/>
            <person name="Rafalski A."/>
            <person name="Schnable P.S."/>
            <person name="Ware D.H."/>
            <person name="Buckler E.S."/>
            <person name="Lai J."/>
        </authorList>
    </citation>
    <scope>NUCLEOTIDE SEQUENCE [LARGE SCALE GENOMIC DNA]</scope>
    <source>
        <tissue evidence="1">Seedling</tissue>
    </source>
</reference>
<dbReference type="Proteomes" id="UP000251960">
    <property type="component" value="Chromosome 9"/>
</dbReference>
<gene>
    <name evidence="1" type="ORF">Zm00014a_028606</name>
</gene>
<name>A0A3L6DD38_MAIZE</name>